<accession>A0A212JE83</accession>
<gene>
    <name evidence="2" type="ORF">KL86CLO1_10950</name>
</gene>
<feature type="transmembrane region" description="Helical" evidence="1">
    <location>
        <begin position="20"/>
        <end position="41"/>
    </location>
</feature>
<dbReference type="Pfam" id="PF04964">
    <property type="entry name" value="Flp_Fap"/>
    <property type="match status" value="1"/>
</dbReference>
<keyword evidence="1" id="KW-0812">Transmembrane</keyword>
<sequence>MKNLINLFKDESGQGMVEYGLIIAVVALVVVVALTAVGTNLSDKFDGIKNALTPSPKAAS</sequence>
<evidence type="ECO:0000256" key="1">
    <source>
        <dbReference type="SAM" id="Phobius"/>
    </source>
</evidence>
<dbReference type="InterPro" id="IPR007047">
    <property type="entry name" value="Flp_Fap"/>
</dbReference>
<name>A0A212JE83_9FIRM</name>
<dbReference type="EMBL" id="FLUN01000001">
    <property type="protein sequence ID" value="SBV97731.1"/>
    <property type="molecule type" value="Genomic_DNA"/>
</dbReference>
<protein>
    <submittedName>
        <fullName evidence="2">Flp/Fap pilin component</fullName>
    </submittedName>
</protein>
<reference evidence="2" key="1">
    <citation type="submission" date="2016-04" db="EMBL/GenBank/DDBJ databases">
        <authorList>
            <person name="Evans L.H."/>
            <person name="Alamgir A."/>
            <person name="Owens N."/>
            <person name="Weber N.D."/>
            <person name="Virtaneva K."/>
            <person name="Barbian K."/>
            <person name="Babar A."/>
            <person name="Rosenke K."/>
        </authorList>
    </citation>
    <scope>NUCLEOTIDE SEQUENCE</scope>
    <source>
        <strain evidence="2">86</strain>
    </source>
</reference>
<evidence type="ECO:0000313" key="2">
    <source>
        <dbReference type="EMBL" id="SBV97731.1"/>
    </source>
</evidence>
<keyword evidence="1" id="KW-0472">Membrane</keyword>
<keyword evidence="1" id="KW-1133">Transmembrane helix</keyword>
<organism evidence="2">
    <name type="scientific">uncultured Eubacteriales bacterium</name>
    <dbReference type="NCBI Taxonomy" id="172733"/>
    <lineage>
        <taxon>Bacteria</taxon>
        <taxon>Bacillati</taxon>
        <taxon>Bacillota</taxon>
        <taxon>Clostridia</taxon>
        <taxon>Eubacteriales</taxon>
        <taxon>environmental samples</taxon>
    </lineage>
</organism>
<dbReference type="AlphaFoldDB" id="A0A212JE83"/>
<proteinExistence type="predicted"/>